<proteinExistence type="predicted"/>
<evidence type="ECO:0000313" key="1">
    <source>
        <dbReference type="EMBL" id="SNR70048.1"/>
    </source>
</evidence>
<organism evidence="1 2">
    <name type="scientific">Halorubrum vacuolatum</name>
    <name type="common">Natronobacterium vacuolatum</name>
    <dbReference type="NCBI Taxonomy" id="63740"/>
    <lineage>
        <taxon>Archaea</taxon>
        <taxon>Methanobacteriati</taxon>
        <taxon>Methanobacteriota</taxon>
        <taxon>Stenosarchaea group</taxon>
        <taxon>Halobacteria</taxon>
        <taxon>Halobacteriales</taxon>
        <taxon>Haloferacaceae</taxon>
        <taxon>Halorubrum</taxon>
    </lineage>
</organism>
<reference evidence="1 2" key="1">
    <citation type="submission" date="2017-06" db="EMBL/GenBank/DDBJ databases">
        <authorList>
            <person name="Kim H.J."/>
            <person name="Triplett B.A."/>
        </authorList>
    </citation>
    <scope>NUCLEOTIDE SEQUENCE [LARGE SCALE GENOMIC DNA]</scope>
    <source>
        <strain evidence="1 2">DSM 8800</strain>
    </source>
</reference>
<dbReference type="Proteomes" id="UP000198397">
    <property type="component" value="Unassembled WGS sequence"/>
</dbReference>
<keyword evidence="2" id="KW-1185">Reference proteome</keyword>
<dbReference type="OrthoDB" id="234257at2157"/>
<protein>
    <submittedName>
        <fullName evidence="1">Uncharacterized protein</fullName>
    </submittedName>
</protein>
<dbReference type="AlphaFoldDB" id="A0A238YGX6"/>
<name>A0A238YGX6_HALVU</name>
<dbReference type="EMBL" id="FZNQ01000042">
    <property type="protein sequence ID" value="SNR70048.1"/>
    <property type="molecule type" value="Genomic_DNA"/>
</dbReference>
<sequence length="99" mass="11486">MVDMTDLQDEYDRKVNRMLPQVAAAVGGWPIRFDHCFGRVVLDNVFEDEWYGHVESPAYKNLSEAQIREAIEIADRMLQEGRPAVEELNDKSLEYRGKL</sequence>
<gene>
    <name evidence="1" type="ORF">SAMN06264855_14213</name>
</gene>
<evidence type="ECO:0000313" key="2">
    <source>
        <dbReference type="Proteomes" id="UP000198397"/>
    </source>
</evidence>
<accession>A0A238YGX6</accession>